<name>A0ABS5SCG5_9BACT</name>
<dbReference type="InterPro" id="IPR011006">
    <property type="entry name" value="CheY-like_superfamily"/>
</dbReference>
<evidence type="ECO:0000259" key="4">
    <source>
        <dbReference type="PROSITE" id="PS50887"/>
    </source>
</evidence>
<dbReference type="InterPro" id="IPR001789">
    <property type="entry name" value="Sig_transdc_resp-reg_receiver"/>
</dbReference>
<dbReference type="RefSeq" id="WP_214175037.1">
    <property type="nucleotide sequence ID" value="NZ_JAHCVK010000002.1"/>
</dbReference>
<dbReference type="EMBL" id="JAHCVK010000002">
    <property type="protein sequence ID" value="MBT0653055.1"/>
    <property type="molecule type" value="Genomic_DNA"/>
</dbReference>
<keyword evidence="6" id="KW-1185">Reference proteome</keyword>
<dbReference type="InterPro" id="IPR001633">
    <property type="entry name" value="EAL_dom"/>
</dbReference>
<keyword evidence="1" id="KW-0597">Phosphoprotein</keyword>
<reference evidence="5 6" key="1">
    <citation type="submission" date="2021-05" db="EMBL/GenBank/DDBJ databases">
        <title>The draft genome of Geobacter luticola JCM 17780.</title>
        <authorList>
            <person name="Xu Z."/>
            <person name="Masuda Y."/>
            <person name="Itoh H."/>
            <person name="Senoo K."/>
        </authorList>
    </citation>
    <scope>NUCLEOTIDE SEQUENCE [LARGE SCALE GENOMIC DNA]</scope>
    <source>
        <strain evidence="5 6">JCM 17780</strain>
    </source>
</reference>
<dbReference type="SMART" id="SM00448">
    <property type="entry name" value="REC"/>
    <property type="match status" value="1"/>
</dbReference>
<dbReference type="Pfam" id="PF00072">
    <property type="entry name" value="Response_reg"/>
    <property type="match status" value="1"/>
</dbReference>
<comment type="caution">
    <text evidence="5">The sequence shown here is derived from an EMBL/GenBank/DDBJ whole genome shotgun (WGS) entry which is preliminary data.</text>
</comment>
<dbReference type="InterPro" id="IPR000160">
    <property type="entry name" value="GGDEF_dom"/>
</dbReference>
<dbReference type="SMART" id="SM00052">
    <property type="entry name" value="EAL"/>
    <property type="match status" value="1"/>
</dbReference>
<dbReference type="Pfam" id="PF00563">
    <property type="entry name" value="EAL"/>
    <property type="match status" value="1"/>
</dbReference>
<dbReference type="Gene3D" id="3.40.50.2300">
    <property type="match status" value="1"/>
</dbReference>
<dbReference type="InterPro" id="IPR035919">
    <property type="entry name" value="EAL_sf"/>
</dbReference>
<dbReference type="SUPFAM" id="SSF52172">
    <property type="entry name" value="CheY-like"/>
    <property type="match status" value="1"/>
</dbReference>
<evidence type="ECO:0000313" key="6">
    <source>
        <dbReference type="Proteomes" id="UP000756860"/>
    </source>
</evidence>
<evidence type="ECO:0000256" key="1">
    <source>
        <dbReference type="PROSITE-ProRule" id="PRU00169"/>
    </source>
</evidence>
<dbReference type="SUPFAM" id="SSF55073">
    <property type="entry name" value="Nucleotide cyclase"/>
    <property type="match status" value="1"/>
</dbReference>
<dbReference type="PROSITE" id="PS50887">
    <property type="entry name" value="GGDEF"/>
    <property type="match status" value="1"/>
</dbReference>
<evidence type="ECO:0000259" key="3">
    <source>
        <dbReference type="PROSITE" id="PS50883"/>
    </source>
</evidence>
<dbReference type="PANTHER" id="PTHR44757">
    <property type="entry name" value="DIGUANYLATE CYCLASE DGCP"/>
    <property type="match status" value="1"/>
</dbReference>
<dbReference type="InterPro" id="IPR052155">
    <property type="entry name" value="Biofilm_reg_signaling"/>
</dbReference>
<dbReference type="Pfam" id="PF00990">
    <property type="entry name" value="GGDEF"/>
    <property type="match status" value="1"/>
</dbReference>
<dbReference type="PROSITE" id="PS50883">
    <property type="entry name" value="EAL"/>
    <property type="match status" value="1"/>
</dbReference>
<feature type="domain" description="Response regulatory" evidence="2">
    <location>
        <begin position="12"/>
        <end position="128"/>
    </location>
</feature>
<dbReference type="SUPFAM" id="SSF141868">
    <property type="entry name" value="EAL domain-like"/>
    <property type="match status" value="1"/>
</dbReference>
<dbReference type="PANTHER" id="PTHR44757:SF2">
    <property type="entry name" value="BIOFILM ARCHITECTURE MAINTENANCE PROTEIN MBAA"/>
    <property type="match status" value="1"/>
</dbReference>
<dbReference type="InterPro" id="IPR043128">
    <property type="entry name" value="Rev_trsase/Diguanyl_cyclase"/>
</dbReference>
<accession>A0ABS5SCG5</accession>
<dbReference type="SMART" id="SM00267">
    <property type="entry name" value="GGDEF"/>
    <property type="match status" value="1"/>
</dbReference>
<dbReference type="Proteomes" id="UP000756860">
    <property type="component" value="Unassembled WGS sequence"/>
</dbReference>
<gene>
    <name evidence="5" type="ORF">KI810_08315</name>
</gene>
<sequence length="589" mass="66870">MVITAEEHREATLLYVEDNASTREAAALLLHRKFPRLAILVAENGREGLELFTTHRPEIVLTDIQMPAMDGICMSREIKSLDNNARIIVLTATGDTDSIIEAIDIGIRHYVLKPVKTEKLFSAIEQCLDSIRRERQFRQQEEYIRHIAYHDMLTGLPNRELFNELLSLALAQVQRHGQNRLLAVLFLDLDRFKVINDTLGHGVGDQLLQAVAQRLKESCRRHGDIVARRGGDEFIILLPELDTVQDAAKVAQKIIDAFSQAFVLSEHELFVSTCIGISIFPDDGTDGDTLISNADMAMYRAKEHGRNQYHLYNLSMNAQTSKRLAMETNLRKAMEREEFFLNYQPKVNVKTGRVVSFEALVRWQNPELGLVEPKQFIPLAEETGMIIQLGEWVLRTACAQNRAWQEAEYPPMRVAVNFSPRQFQILRLADMVERVLAETDLDPRWLELEVTEGIMLQNVENTVTTLRRLSDLGVHISIDDFGTGYSSLSYIKKLPINTLKIDQSFVNDITTNPDDAAIATAVITLAQSLRLSVIAEGVESEGQARLLDSLECSEMQGYFFSRPLNTAEFPPLMNKLHWRRDMPNNTSIH</sequence>
<protein>
    <submittedName>
        <fullName evidence="5">EAL domain-containing protein</fullName>
    </submittedName>
</protein>
<feature type="domain" description="GGDEF" evidence="4">
    <location>
        <begin position="180"/>
        <end position="314"/>
    </location>
</feature>
<dbReference type="InterPro" id="IPR029787">
    <property type="entry name" value="Nucleotide_cyclase"/>
</dbReference>
<proteinExistence type="predicted"/>
<dbReference type="Gene3D" id="3.30.70.270">
    <property type="match status" value="1"/>
</dbReference>
<dbReference type="CDD" id="cd01948">
    <property type="entry name" value="EAL"/>
    <property type="match status" value="1"/>
</dbReference>
<dbReference type="NCBIfam" id="TIGR00254">
    <property type="entry name" value="GGDEF"/>
    <property type="match status" value="1"/>
</dbReference>
<feature type="domain" description="EAL" evidence="3">
    <location>
        <begin position="323"/>
        <end position="577"/>
    </location>
</feature>
<dbReference type="CDD" id="cd17536">
    <property type="entry name" value="REC_YesN-like"/>
    <property type="match status" value="1"/>
</dbReference>
<evidence type="ECO:0000259" key="2">
    <source>
        <dbReference type="PROSITE" id="PS50110"/>
    </source>
</evidence>
<dbReference type="PROSITE" id="PS50110">
    <property type="entry name" value="RESPONSE_REGULATORY"/>
    <property type="match status" value="1"/>
</dbReference>
<feature type="modified residue" description="4-aspartylphosphate" evidence="1">
    <location>
        <position position="63"/>
    </location>
</feature>
<dbReference type="Gene3D" id="3.20.20.450">
    <property type="entry name" value="EAL domain"/>
    <property type="match status" value="1"/>
</dbReference>
<dbReference type="CDD" id="cd01949">
    <property type="entry name" value="GGDEF"/>
    <property type="match status" value="1"/>
</dbReference>
<organism evidence="5 6">
    <name type="scientific">Geomobilimonas luticola</name>
    <dbReference type="NCBI Taxonomy" id="1114878"/>
    <lineage>
        <taxon>Bacteria</taxon>
        <taxon>Pseudomonadati</taxon>
        <taxon>Thermodesulfobacteriota</taxon>
        <taxon>Desulfuromonadia</taxon>
        <taxon>Geobacterales</taxon>
        <taxon>Geobacteraceae</taxon>
        <taxon>Geomobilimonas</taxon>
    </lineage>
</organism>
<evidence type="ECO:0000313" key="5">
    <source>
        <dbReference type="EMBL" id="MBT0653055.1"/>
    </source>
</evidence>